<organism evidence="1 2">
    <name type="scientific">Collybia nuda</name>
    <dbReference type="NCBI Taxonomy" id="64659"/>
    <lineage>
        <taxon>Eukaryota</taxon>
        <taxon>Fungi</taxon>
        <taxon>Dikarya</taxon>
        <taxon>Basidiomycota</taxon>
        <taxon>Agaricomycotina</taxon>
        <taxon>Agaricomycetes</taxon>
        <taxon>Agaricomycetidae</taxon>
        <taxon>Agaricales</taxon>
        <taxon>Tricholomatineae</taxon>
        <taxon>Clitocybaceae</taxon>
        <taxon>Collybia</taxon>
    </lineage>
</organism>
<evidence type="ECO:0000313" key="2">
    <source>
        <dbReference type="Proteomes" id="UP000807353"/>
    </source>
</evidence>
<dbReference type="Proteomes" id="UP000807353">
    <property type="component" value="Unassembled WGS sequence"/>
</dbReference>
<keyword evidence="2" id="KW-1185">Reference proteome</keyword>
<accession>A0A9P6CCM6</accession>
<gene>
    <name evidence="1" type="ORF">BDZ94DRAFT_1273614</name>
</gene>
<protein>
    <submittedName>
        <fullName evidence="1">Uncharacterized protein</fullName>
    </submittedName>
</protein>
<comment type="caution">
    <text evidence="1">The sequence shown here is derived from an EMBL/GenBank/DDBJ whole genome shotgun (WGS) entry which is preliminary data.</text>
</comment>
<proteinExistence type="predicted"/>
<sequence length="385" mass="44832">MNLDALERLQLLYNVFSTSLRLALYVQDAYLVGDINEGWENHDDELIILGQIIPHMLSLLQRVRRIKLTHLSQLRSRRDLSRKGRWTDYPEALKAAILEFCKIPSVIHITISHIRDFPISILATCSGLKKLSLSDLDFHVYDARSIELYLQGMTVPETQTHLDVLEMDQSFSKFFPLIAQAFRHPNSIVNLCKLRALKIVGSLPNSTHLVWEDIDRFAPALECLMWNQATDWEGRTVISKFYAEPLNLAQMKNMRYLILKFLADFNKYNIIPNIDWLSESLHRLRWSNQIEEITIILIYESWNRDNTNALLSIWTKRLDTVVCGAGFPVLRRIRIILADFADRVRRFTVEVKPRLGLQVGELFQIEPLRNDSADIWKQVVVRFMG</sequence>
<dbReference type="AlphaFoldDB" id="A0A9P6CCM6"/>
<dbReference type="EMBL" id="MU150378">
    <property type="protein sequence ID" value="KAF9457285.1"/>
    <property type="molecule type" value="Genomic_DNA"/>
</dbReference>
<evidence type="ECO:0000313" key="1">
    <source>
        <dbReference type="EMBL" id="KAF9457285.1"/>
    </source>
</evidence>
<name>A0A9P6CCM6_9AGAR</name>
<reference evidence="1" key="1">
    <citation type="submission" date="2020-11" db="EMBL/GenBank/DDBJ databases">
        <authorList>
            <consortium name="DOE Joint Genome Institute"/>
            <person name="Ahrendt S."/>
            <person name="Riley R."/>
            <person name="Andreopoulos W."/>
            <person name="Labutti K."/>
            <person name="Pangilinan J."/>
            <person name="Ruiz-Duenas F.J."/>
            <person name="Barrasa J.M."/>
            <person name="Sanchez-Garcia M."/>
            <person name="Camarero S."/>
            <person name="Miyauchi S."/>
            <person name="Serrano A."/>
            <person name="Linde D."/>
            <person name="Babiker R."/>
            <person name="Drula E."/>
            <person name="Ayuso-Fernandez I."/>
            <person name="Pacheco R."/>
            <person name="Padilla G."/>
            <person name="Ferreira P."/>
            <person name="Barriuso J."/>
            <person name="Kellner H."/>
            <person name="Castanera R."/>
            <person name="Alfaro M."/>
            <person name="Ramirez L."/>
            <person name="Pisabarro A.G."/>
            <person name="Kuo A."/>
            <person name="Tritt A."/>
            <person name="Lipzen A."/>
            <person name="He G."/>
            <person name="Yan M."/>
            <person name="Ng V."/>
            <person name="Cullen D."/>
            <person name="Martin F."/>
            <person name="Rosso M.-N."/>
            <person name="Henrissat B."/>
            <person name="Hibbett D."/>
            <person name="Martinez A.T."/>
            <person name="Grigoriev I.V."/>
        </authorList>
    </citation>
    <scope>NUCLEOTIDE SEQUENCE</scope>
    <source>
        <strain evidence="1">CBS 247.69</strain>
    </source>
</reference>